<organism evidence="2 3">
    <name type="scientific">Sinanodonta woodiana</name>
    <name type="common">Chinese pond mussel</name>
    <name type="synonym">Anodonta woodiana</name>
    <dbReference type="NCBI Taxonomy" id="1069815"/>
    <lineage>
        <taxon>Eukaryota</taxon>
        <taxon>Metazoa</taxon>
        <taxon>Spiralia</taxon>
        <taxon>Lophotrochozoa</taxon>
        <taxon>Mollusca</taxon>
        <taxon>Bivalvia</taxon>
        <taxon>Autobranchia</taxon>
        <taxon>Heteroconchia</taxon>
        <taxon>Palaeoheterodonta</taxon>
        <taxon>Unionida</taxon>
        <taxon>Unionoidea</taxon>
        <taxon>Unionidae</taxon>
        <taxon>Unioninae</taxon>
        <taxon>Sinanodonta</taxon>
    </lineage>
</organism>
<comment type="caution">
    <text evidence="2">The sequence shown here is derived from an EMBL/GenBank/DDBJ whole genome shotgun (WGS) entry which is preliminary data.</text>
</comment>
<evidence type="ECO:0000313" key="3">
    <source>
        <dbReference type="Proteomes" id="UP001634394"/>
    </source>
</evidence>
<evidence type="ECO:0000256" key="1">
    <source>
        <dbReference type="SAM" id="MobiDB-lite"/>
    </source>
</evidence>
<dbReference type="Proteomes" id="UP001634394">
    <property type="component" value="Unassembled WGS sequence"/>
</dbReference>
<feature type="compositionally biased region" description="Polar residues" evidence="1">
    <location>
        <begin position="18"/>
        <end position="27"/>
    </location>
</feature>
<keyword evidence="3" id="KW-1185">Reference proteome</keyword>
<accession>A0ABD3UPZ2</accession>
<sequence length="224" mass="24839">MDSVTGRGSHSAAGAGVDSNSHGTSVLASDEKIRSDRIDGSARASRSFGKECTVVIYVKDVKKIKASHIIRCVEELTGDMSVYAVVPKGGNLYDVTLPNKEVAYNILSGIDIGSDHFDCTLLYSDTIIVSILHLPAYITDAEISMTLREYGVELLSPIQRRYYPGTRVADGTRYVRCKFPQHVKFLPYSLKFQTVNGQQYYRLLHDNQVKVCARCLDPGHVMKD</sequence>
<gene>
    <name evidence="2" type="ORF">ACJMK2_015334</name>
</gene>
<feature type="region of interest" description="Disordered" evidence="1">
    <location>
        <begin position="1"/>
        <end position="28"/>
    </location>
</feature>
<dbReference type="AlphaFoldDB" id="A0ABD3UPZ2"/>
<proteinExistence type="predicted"/>
<evidence type="ECO:0000313" key="2">
    <source>
        <dbReference type="EMBL" id="KAL3851597.1"/>
    </source>
</evidence>
<dbReference type="EMBL" id="JBJQND010000015">
    <property type="protein sequence ID" value="KAL3851597.1"/>
    <property type="molecule type" value="Genomic_DNA"/>
</dbReference>
<protein>
    <submittedName>
        <fullName evidence="2">Uncharacterized protein</fullName>
    </submittedName>
</protein>
<name>A0ABD3UPZ2_SINWO</name>
<reference evidence="2 3" key="1">
    <citation type="submission" date="2024-11" db="EMBL/GenBank/DDBJ databases">
        <title>Chromosome-level genome assembly of the freshwater bivalve Anodonta woodiana.</title>
        <authorList>
            <person name="Chen X."/>
        </authorList>
    </citation>
    <scope>NUCLEOTIDE SEQUENCE [LARGE SCALE GENOMIC DNA]</scope>
    <source>
        <strain evidence="2">MN2024</strain>
        <tissue evidence="2">Gills</tissue>
    </source>
</reference>